<sequence>MSNDDQDYTCLSQLPPHFQHPPPPWPTCDPTTPPTWSPRLSTLKTILALVRFDNFLYLLSPFFSGKRTLALLLRSYILHHDPTAQVLILPASTLTDKPLPNNTRGIYPALVEHGFLPKPPPEKYYATMNNTYVFLLGAEALYMKNSFWNAVKGKAGKSNGEKLVVFATLGVPGSGQPMKFPGLVQEDRVGNASLNTIVEKGWMVLARPVEWEEGDWFKHEAGVCLGREEVGEGLERAGVGKGWGEVVWGLTEGHGGAVRMVCEVLMEEQKGGVLEEDEGMAYEFGDKYIRRLVSLVNSQPPEIRGFPLLKDKDRLQAVFNCLAKVLKEGEPSLELHDFQKIKEENRVLLECATKGYLILEAIAPNYPPPPHSRPPPQPTSDLTIPPTFSPRTQTVQTLHHHWTHKANNFLYIRAPASSGKSTLAHLLASHIRTTNPTSFTALTTGAAILTRLNNSHLDCDLALIPSLLRSHGWNGKRRPETYLIIDDAEVLYEDWGFWKALMYQAEDWTKVAVFATLGGGEPLTFPGFGMRGIPLSWNMNVGPQPWEYVEVGVYLTRVEVGEVMERCGVSRERWEVVVWGVTEGHAGAVGVVCLVLKGDGGGEESEKMDFVVDGIEGRSQNEVGALSTGRIGLYARHKGWWCPYGLPSPLALALSKYGSCLELDDRQTEKLVQIVNGENAASGLNLRGFPLIKDIESADGRVVEHLRNCCEHGEILVSYWASFIKIVEEDPALYECITDCTQTQAIQALQDTHTGNNAIEAAMSILSGTYPETESANPNGYSGLPDEFDIELVMHETGCSREKAIRALKKKGNDIVGALTWLGYPPENGSPDCKKNDYRRDLAKGCPGVVRGWLEDALLELNSI</sequence>
<gene>
    <name evidence="3" type="ORF">BJ508DRAFT_329693</name>
</gene>
<feature type="region of interest" description="Disordered" evidence="1">
    <location>
        <begin position="12"/>
        <end position="32"/>
    </location>
</feature>
<keyword evidence="4" id="KW-1185">Reference proteome</keyword>
<protein>
    <recommendedName>
        <fullName evidence="2">Nascent polypeptide-associated complex subunit alpha-like UBA domain-containing protein</fullName>
    </recommendedName>
</protein>
<reference evidence="3 4" key="1">
    <citation type="journal article" date="2018" name="Nat. Ecol. Evol.">
        <title>Pezizomycetes genomes reveal the molecular basis of ectomycorrhizal truffle lifestyle.</title>
        <authorList>
            <person name="Murat C."/>
            <person name="Payen T."/>
            <person name="Noel B."/>
            <person name="Kuo A."/>
            <person name="Morin E."/>
            <person name="Chen J."/>
            <person name="Kohler A."/>
            <person name="Krizsan K."/>
            <person name="Balestrini R."/>
            <person name="Da Silva C."/>
            <person name="Montanini B."/>
            <person name="Hainaut M."/>
            <person name="Levati E."/>
            <person name="Barry K.W."/>
            <person name="Belfiori B."/>
            <person name="Cichocki N."/>
            <person name="Clum A."/>
            <person name="Dockter R.B."/>
            <person name="Fauchery L."/>
            <person name="Guy J."/>
            <person name="Iotti M."/>
            <person name="Le Tacon F."/>
            <person name="Lindquist E.A."/>
            <person name="Lipzen A."/>
            <person name="Malagnac F."/>
            <person name="Mello A."/>
            <person name="Molinier V."/>
            <person name="Miyauchi S."/>
            <person name="Poulain J."/>
            <person name="Riccioni C."/>
            <person name="Rubini A."/>
            <person name="Sitrit Y."/>
            <person name="Splivallo R."/>
            <person name="Traeger S."/>
            <person name="Wang M."/>
            <person name="Zifcakova L."/>
            <person name="Wipf D."/>
            <person name="Zambonelli A."/>
            <person name="Paolocci F."/>
            <person name="Nowrousian M."/>
            <person name="Ottonello S."/>
            <person name="Baldrian P."/>
            <person name="Spatafora J.W."/>
            <person name="Henrissat B."/>
            <person name="Nagy L.G."/>
            <person name="Aury J.M."/>
            <person name="Wincker P."/>
            <person name="Grigoriev I.V."/>
            <person name="Bonfante P."/>
            <person name="Martin F.M."/>
        </authorList>
    </citation>
    <scope>NUCLEOTIDE SEQUENCE [LARGE SCALE GENOMIC DNA]</scope>
    <source>
        <strain evidence="3 4">RN42</strain>
    </source>
</reference>
<evidence type="ECO:0000313" key="3">
    <source>
        <dbReference type="EMBL" id="RPA77924.1"/>
    </source>
</evidence>
<dbReference type="InterPro" id="IPR044034">
    <property type="entry name" value="NAC-like_UBA"/>
</dbReference>
<dbReference type="OrthoDB" id="5424500at2759"/>
<feature type="compositionally biased region" description="Pro residues" evidence="1">
    <location>
        <begin position="18"/>
        <end position="32"/>
    </location>
</feature>
<dbReference type="EMBL" id="ML119718">
    <property type="protein sequence ID" value="RPA77924.1"/>
    <property type="molecule type" value="Genomic_DNA"/>
</dbReference>
<evidence type="ECO:0000313" key="4">
    <source>
        <dbReference type="Proteomes" id="UP000275078"/>
    </source>
</evidence>
<evidence type="ECO:0000259" key="2">
    <source>
        <dbReference type="Pfam" id="PF19026"/>
    </source>
</evidence>
<dbReference type="Proteomes" id="UP000275078">
    <property type="component" value="Unassembled WGS sequence"/>
</dbReference>
<feature type="domain" description="Nascent polypeptide-associated complex subunit alpha-like UBA" evidence="2">
    <location>
        <begin position="789"/>
        <end position="820"/>
    </location>
</feature>
<name>A0A3N4I813_ASCIM</name>
<proteinExistence type="predicted"/>
<organism evidence="3 4">
    <name type="scientific">Ascobolus immersus RN42</name>
    <dbReference type="NCBI Taxonomy" id="1160509"/>
    <lineage>
        <taxon>Eukaryota</taxon>
        <taxon>Fungi</taxon>
        <taxon>Dikarya</taxon>
        <taxon>Ascomycota</taxon>
        <taxon>Pezizomycotina</taxon>
        <taxon>Pezizomycetes</taxon>
        <taxon>Pezizales</taxon>
        <taxon>Ascobolaceae</taxon>
        <taxon>Ascobolus</taxon>
    </lineage>
</organism>
<dbReference type="Pfam" id="PF19026">
    <property type="entry name" value="UBA_HYPK"/>
    <property type="match status" value="1"/>
</dbReference>
<dbReference type="Gene3D" id="1.10.8.10">
    <property type="entry name" value="DNA helicase RuvA subunit, C-terminal domain"/>
    <property type="match status" value="1"/>
</dbReference>
<dbReference type="AlphaFoldDB" id="A0A3N4I813"/>
<accession>A0A3N4I813</accession>
<evidence type="ECO:0000256" key="1">
    <source>
        <dbReference type="SAM" id="MobiDB-lite"/>
    </source>
</evidence>